<dbReference type="EMBL" id="JAPWGL010000001">
    <property type="protein sequence ID" value="MCZ4222553.1"/>
    <property type="molecule type" value="Genomic_DNA"/>
</dbReference>
<evidence type="ECO:0000256" key="1">
    <source>
        <dbReference type="ARBA" id="ARBA00004196"/>
    </source>
</evidence>
<dbReference type="Pfam" id="PF00578">
    <property type="entry name" value="AhpC-TSA"/>
    <property type="match status" value="1"/>
</dbReference>
<evidence type="ECO:0000256" key="4">
    <source>
        <dbReference type="ARBA" id="ARBA00023284"/>
    </source>
</evidence>
<dbReference type="InterPro" id="IPR017937">
    <property type="entry name" value="Thioredoxin_CS"/>
</dbReference>
<name>A0ABT4KXE9_9SPHI</name>
<feature type="signal peptide" evidence="5">
    <location>
        <begin position="1"/>
        <end position="22"/>
    </location>
</feature>
<protein>
    <submittedName>
        <fullName evidence="7">AhpC/TSA family protein</fullName>
    </submittedName>
</protein>
<gene>
    <name evidence="7" type="ORF">O0931_04515</name>
</gene>
<keyword evidence="5" id="KW-0732">Signal</keyword>
<evidence type="ECO:0000313" key="8">
    <source>
        <dbReference type="Proteomes" id="UP001144341"/>
    </source>
</evidence>
<dbReference type="PROSITE" id="PS00194">
    <property type="entry name" value="THIOREDOXIN_1"/>
    <property type="match status" value="1"/>
</dbReference>
<evidence type="ECO:0000313" key="7">
    <source>
        <dbReference type="EMBL" id="MCZ4222553.1"/>
    </source>
</evidence>
<dbReference type="Gene3D" id="3.40.30.10">
    <property type="entry name" value="Glutaredoxin"/>
    <property type="match status" value="1"/>
</dbReference>
<sequence>MKINLRLIIALFFCPMALLAQSGDYIIKGKMGNFNIPAKIFLNYRSSEGKDIKDSCALVNGKFELKGYVSNPVNAAQLRLKRFKGDVNNGIAIWLEPGTMEVDGTDSLAKATITGSKLTADAQKLNAMLKPLYERMYKLNKTDKDFDIKAKEIQEERIAILRNFIVSNPNSLVSLSELRGSYGPLKYNNKRGIEEVEPIFNSFSATVRNSKLGKEYKATLEDWKNVGIGKLAPDFTLYNPDGKLVKLSDFKGKYVLVDFWASWCGPCRKENPNLVNQYKLFKDKNFEILGVSIDVEKDWPKWIKAVNDDVMTWPQVAGKVQDNEARLKFHVQSIPDNFLINPDGYILARGLRGEELNIKLAEVLTEKSKR</sequence>
<reference evidence="7" key="1">
    <citation type="submission" date="2022-12" db="EMBL/GenBank/DDBJ databases">
        <title>Genome sequence of SJ11.</title>
        <authorList>
            <person name="Woo H."/>
        </authorList>
    </citation>
    <scope>NUCLEOTIDE SEQUENCE</scope>
    <source>
        <strain evidence="7">SJ11</strain>
    </source>
</reference>
<dbReference type="InterPro" id="IPR036249">
    <property type="entry name" value="Thioredoxin-like_sf"/>
</dbReference>
<dbReference type="CDD" id="cd02966">
    <property type="entry name" value="TlpA_like_family"/>
    <property type="match status" value="1"/>
</dbReference>
<comment type="subcellular location">
    <subcellularLocation>
        <location evidence="1">Cell envelope</location>
    </subcellularLocation>
</comment>
<accession>A0ABT4KXE9</accession>
<evidence type="ECO:0000256" key="5">
    <source>
        <dbReference type="SAM" id="SignalP"/>
    </source>
</evidence>
<evidence type="ECO:0000256" key="2">
    <source>
        <dbReference type="ARBA" id="ARBA00022748"/>
    </source>
</evidence>
<keyword evidence="3" id="KW-1015">Disulfide bond</keyword>
<dbReference type="Pfam" id="PF14289">
    <property type="entry name" value="DUF4369"/>
    <property type="match status" value="1"/>
</dbReference>
<dbReference type="PANTHER" id="PTHR42852:SF6">
    <property type="entry name" value="THIOL:DISULFIDE INTERCHANGE PROTEIN DSBE"/>
    <property type="match status" value="1"/>
</dbReference>
<keyword evidence="8" id="KW-1185">Reference proteome</keyword>
<dbReference type="PANTHER" id="PTHR42852">
    <property type="entry name" value="THIOL:DISULFIDE INTERCHANGE PROTEIN DSBE"/>
    <property type="match status" value="1"/>
</dbReference>
<dbReference type="SUPFAM" id="SSF52833">
    <property type="entry name" value="Thioredoxin-like"/>
    <property type="match status" value="1"/>
</dbReference>
<dbReference type="InterPro" id="IPR013766">
    <property type="entry name" value="Thioredoxin_domain"/>
</dbReference>
<dbReference type="InterPro" id="IPR000866">
    <property type="entry name" value="AhpC/TSA"/>
</dbReference>
<feature type="domain" description="Thioredoxin" evidence="6">
    <location>
        <begin position="226"/>
        <end position="369"/>
    </location>
</feature>
<keyword evidence="4" id="KW-0676">Redox-active center</keyword>
<evidence type="ECO:0000259" key="6">
    <source>
        <dbReference type="PROSITE" id="PS51352"/>
    </source>
</evidence>
<proteinExistence type="predicted"/>
<comment type="caution">
    <text evidence="7">The sequence shown here is derived from an EMBL/GenBank/DDBJ whole genome shotgun (WGS) entry which is preliminary data.</text>
</comment>
<keyword evidence="2" id="KW-0201">Cytochrome c-type biogenesis</keyword>
<feature type="chain" id="PRO_5047530501" evidence="5">
    <location>
        <begin position="23"/>
        <end position="370"/>
    </location>
</feature>
<organism evidence="7 8">
    <name type="scientific">Pedobacter rhodius</name>
    <dbReference type="NCBI Taxonomy" id="3004098"/>
    <lineage>
        <taxon>Bacteria</taxon>
        <taxon>Pseudomonadati</taxon>
        <taxon>Bacteroidota</taxon>
        <taxon>Sphingobacteriia</taxon>
        <taxon>Sphingobacteriales</taxon>
        <taxon>Sphingobacteriaceae</taxon>
        <taxon>Pedobacter</taxon>
    </lineage>
</organism>
<dbReference type="PROSITE" id="PS51352">
    <property type="entry name" value="THIOREDOXIN_2"/>
    <property type="match status" value="1"/>
</dbReference>
<dbReference type="RefSeq" id="WP_269414353.1">
    <property type="nucleotide sequence ID" value="NZ_JAPWGL010000001.1"/>
</dbReference>
<evidence type="ECO:0000256" key="3">
    <source>
        <dbReference type="ARBA" id="ARBA00023157"/>
    </source>
</evidence>
<dbReference type="InterPro" id="IPR050553">
    <property type="entry name" value="Thioredoxin_ResA/DsbE_sf"/>
</dbReference>
<dbReference type="Proteomes" id="UP001144341">
    <property type="component" value="Unassembled WGS sequence"/>
</dbReference>
<dbReference type="InterPro" id="IPR025380">
    <property type="entry name" value="DUF4369"/>
</dbReference>